<organism evidence="7 8">
    <name type="scientific">Brevibacterium iodinum ATCC 49514</name>
    <dbReference type="NCBI Taxonomy" id="1255616"/>
    <lineage>
        <taxon>Bacteria</taxon>
        <taxon>Bacillati</taxon>
        <taxon>Actinomycetota</taxon>
        <taxon>Actinomycetes</taxon>
        <taxon>Micrococcales</taxon>
        <taxon>Brevibacteriaceae</taxon>
        <taxon>Brevibacterium</taxon>
    </lineage>
</organism>
<dbReference type="InterPro" id="IPR058245">
    <property type="entry name" value="NreC/VraR/RcsB-like_REC"/>
</dbReference>
<dbReference type="SUPFAM" id="SSF46894">
    <property type="entry name" value="C-terminal effector domain of the bipartite response regulators"/>
    <property type="match status" value="1"/>
</dbReference>
<dbReference type="InterPro" id="IPR036388">
    <property type="entry name" value="WH-like_DNA-bd_sf"/>
</dbReference>
<feature type="domain" description="HTH luxR-type" evidence="5">
    <location>
        <begin position="189"/>
        <end position="254"/>
    </location>
</feature>
<dbReference type="InterPro" id="IPR011006">
    <property type="entry name" value="CheY-like_superfamily"/>
</dbReference>
<dbReference type="SMART" id="SM00448">
    <property type="entry name" value="REC"/>
    <property type="match status" value="1"/>
</dbReference>
<dbReference type="InterPro" id="IPR000792">
    <property type="entry name" value="Tscrpt_reg_LuxR_C"/>
</dbReference>
<proteinExistence type="predicted"/>
<dbReference type="PROSITE" id="PS50043">
    <property type="entry name" value="HTH_LUXR_2"/>
    <property type="match status" value="1"/>
</dbReference>
<dbReference type="CDD" id="cd06170">
    <property type="entry name" value="LuxR_C_like"/>
    <property type="match status" value="1"/>
</dbReference>
<dbReference type="Proteomes" id="UP000234382">
    <property type="component" value="Unassembled WGS sequence"/>
</dbReference>
<dbReference type="PANTHER" id="PTHR43214">
    <property type="entry name" value="TWO-COMPONENT RESPONSE REGULATOR"/>
    <property type="match status" value="1"/>
</dbReference>
<evidence type="ECO:0000259" key="5">
    <source>
        <dbReference type="PROSITE" id="PS50043"/>
    </source>
</evidence>
<feature type="domain" description="Response regulatory" evidence="6">
    <location>
        <begin position="47"/>
        <end position="164"/>
    </location>
</feature>
<evidence type="ECO:0000256" key="3">
    <source>
        <dbReference type="PROSITE-ProRule" id="PRU00169"/>
    </source>
</evidence>
<dbReference type="GO" id="GO:0003677">
    <property type="term" value="F:DNA binding"/>
    <property type="evidence" value="ECO:0007669"/>
    <property type="project" value="UniProtKB-KW"/>
</dbReference>
<dbReference type="GO" id="GO:0006355">
    <property type="term" value="P:regulation of DNA-templated transcription"/>
    <property type="evidence" value="ECO:0007669"/>
    <property type="project" value="InterPro"/>
</dbReference>
<dbReference type="CDD" id="cd17535">
    <property type="entry name" value="REC_NarL-like"/>
    <property type="match status" value="1"/>
</dbReference>
<evidence type="ECO:0000256" key="1">
    <source>
        <dbReference type="ARBA" id="ARBA00022553"/>
    </source>
</evidence>
<dbReference type="PRINTS" id="PR00038">
    <property type="entry name" value="HTHLUXR"/>
</dbReference>
<protein>
    <submittedName>
        <fullName evidence="7">Two component transcriptional regulator, LuxR family</fullName>
    </submittedName>
</protein>
<dbReference type="SUPFAM" id="SSF52172">
    <property type="entry name" value="CheY-like"/>
    <property type="match status" value="1"/>
</dbReference>
<keyword evidence="2" id="KW-0238">DNA-binding</keyword>
<feature type="region of interest" description="Disordered" evidence="4">
    <location>
        <begin position="1"/>
        <end position="38"/>
    </location>
</feature>
<dbReference type="PANTHER" id="PTHR43214:SF43">
    <property type="entry name" value="TWO-COMPONENT RESPONSE REGULATOR"/>
    <property type="match status" value="1"/>
</dbReference>
<dbReference type="Gene3D" id="3.40.50.2300">
    <property type="match status" value="1"/>
</dbReference>
<reference evidence="8" key="1">
    <citation type="submission" date="2017-03" db="EMBL/GenBank/DDBJ databases">
        <authorList>
            <person name="Monnet C."/>
        </authorList>
    </citation>
    <scope>NUCLEOTIDE SEQUENCE [LARGE SCALE GENOMIC DNA]</scope>
    <source>
        <strain evidence="8">ATCC 49514</strain>
    </source>
</reference>
<dbReference type="InterPro" id="IPR001789">
    <property type="entry name" value="Sig_transdc_resp-reg_receiver"/>
</dbReference>
<feature type="compositionally biased region" description="Low complexity" evidence="4">
    <location>
        <begin position="11"/>
        <end position="22"/>
    </location>
</feature>
<dbReference type="GO" id="GO:0000160">
    <property type="term" value="P:phosphorelay signal transduction system"/>
    <property type="evidence" value="ECO:0007669"/>
    <property type="project" value="InterPro"/>
</dbReference>
<evidence type="ECO:0000259" key="6">
    <source>
        <dbReference type="PROSITE" id="PS50110"/>
    </source>
</evidence>
<evidence type="ECO:0000256" key="2">
    <source>
        <dbReference type="ARBA" id="ARBA00023125"/>
    </source>
</evidence>
<dbReference type="InterPro" id="IPR016032">
    <property type="entry name" value="Sig_transdc_resp-reg_C-effctor"/>
</dbReference>
<evidence type="ECO:0000256" key="4">
    <source>
        <dbReference type="SAM" id="MobiDB-lite"/>
    </source>
</evidence>
<dbReference type="Pfam" id="PF00196">
    <property type="entry name" value="GerE"/>
    <property type="match status" value="1"/>
</dbReference>
<dbReference type="SMART" id="SM00421">
    <property type="entry name" value="HTH_LUXR"/>
    <property type="match status" value="1"/>
</dbReference>
<dbReference type="InterPro" id="IPR039420">
    <property type="entry name" value="WalR-like"/>
</dbReference>
<accession>A0A2H1HVZ7</accession>
<evidence type="ECO:0000313" key="8">
    <source>
        <dbReference type="Proteomes" id="UP000234382"/>
    </source>
</evidence>
<dbReference type="RefSeq" id="WP_244195220.1">
    <property type="nucleotide sequence ID" value="NZ_FXYX01000001.1"/>
</dbReference>
<dbReference type="EMBL" id="FXYX01000001">
    <property type="protein sequence ID" value="SMX67062.1"/>
    <property type="molecule type" value="Genomic_DNA"/>
</dbReference>
<evidence type="ECO:0000313" key="7">
    <source>
        <dbReference type="EMBL" id="SMX67062.1"/>
    </source>
</evidence>
<gene>
    <name evidence="7" type="ORF">BI49514_00382</name>
</gene>
<keyword evidence="8" id="KW-1185">Reference proteome</keyword>
<sequence length="259" mass="27409">MASHSHAAPHTTSATYATSEAAPHLRPETTMPQADHDMTPYSAARTSVLVVDDDSWTTRAVAQTLDDAGSFRVLDPVHSGEEAIAAFDAERPDLVLMDVNMPPGMSGVDATAAIMDLDPEARVVLLTTVSPGPGIARGLEAGALAVINKTAGERELVSIVRAASAGESPELLRGLAEDIVISGDPLPDAPDAAPQLTARELELLTLLCQGHSYEEIAADRSVAMSTMKSHARNLRLKLGARNLAQLVVRALQFKFFSPE</sequence>
<keyword evidence="1 3" id="KW-0597">Phosphoprotein</keyword>
<feature type="modified residue" description="4-aspartylphosphate" evidence="3">
    <location>
        <position position="98"/>
    </location>
</feature>
<dbReference type="AlphaFoldDB" id="A0A2H1HVZ7"/>
<name>A0A2H1HVZ7_9MICO</name>
<dbReference type="PROSITE" id="PS50110">
    <property type="entry name" value="RESPONSE_REGULATORY"/>
    <property type="match status" value="1"/>
</dbReference>
<dbReference type="Pfam" id="PF00072">
    <property type="entry name" value="Response_reg"/>
    <property type="match status" value="1"/>
</dbReference>
<dbReference type="Gene3D" id="1.10.10.10">
    <property type="entry name" value="Winged helix-like DNA-binding domain superfamily/Winged helix DNA-binding domain"/>
    <property type="match status" value="1"/>
</dbReference>